<evidence type="ECO:0000256" key="1">
    <source>
        <dbReference type="ARBA" id="ARBA00004970"/>
    </source>
</evidence>
<feature type="domain" description="PHP" evidence="9">
    <location>
        <begin position="4"/>
        <end position="191"/>
    </location>
</feature>
<dbReference type="PANTHER" id="PTHR21039:SF0">
    <property type="entry name" value="HISTIDINOL-PHOSPHATASE"/>
    <property type="match status" value="1"/>
</dbReference>
<evidence type="ECO:0000256" key="4">
    <source>
        <dbReference type="ARBA" id="ARBA00022605"/>
    </source>
</evidence>
<organism evidence="10 11">
    <name type="scientific">Campylobacter magnus</name>
    <dbReference type="NCBI Taxonomy" id="3026462"/>
    <lineage>
        <taxon>Bacteria</taxon>
        <taxon>Pseudomonadati</taxon>
        <taxon>Campylobacterota</taxon>
        <taxon>Epsilonproteobacteria</taxon>
        <taxon>Campylobacterales</taxon>
        <taxon>Campylobacteraceae</taxon>
        <taxon>Campylobacter</taxon>
    </lineage>
</organism>
<evidence type="ECO:0000256" key="3">
    <source>
        <dbReference type="ARBA" id="ARBA00013085"/>
    </source>
</evidence>
<dbReference type="SUPFAM" id="SSF89550">
    <property type="entry name" value="PHP domain-like"/>
    <property type="match status" value="1"/>
</dbReference>
<evidence type="ECO:0000259" key="9">
    <source>
        <dbReference type="Pfam" id="PF02811"/>
    </source>
</evidence>
<keyword evidence="6 8" id="KW-0368">Histidine biosynthesis</keyword>
<accession>A0ABT8T805</accession>
<evidence type="ECO:0000313" key="11">
    <source>
        <dbReference type="Proteomes" id="UP001171111"/>
    </source>
</evidence>
<dbReference type="Gene3D" id="3.20.20.140">
    <property type="entry name" value="Metal-dependent hydrolases"/>
    <property type="match status" value="1"/>
</dbReference>
<evidence type="ECO:0000256" key="2">
    <source>
        <dbReference type="ARBA" id="ARBA00009152"/>
    </source>
</evidence>
<comment type="similarity">
    <text evidence="2 8">Belongs to the PHP hydrolase family. HisK subfamily.</text>
</comment>
<keyword evidence="5 8" id="KW-0378">Hydrolase</keyword>
<protein>
    <recommendedName>
        <fullName evidence="3 8">Histidinol-phosphatase</fullName>
        <shortName evidence="8">HolPase</shortName>
        <ecNumber evidence="3 8">3.1.3.15</ecNumber>
    </recommendedName>
</protein>
<evidence type="ECO:0000256" key="5">
    <source>
        <dbReference type="ARBA" id="ARBA00022801"/>
    </source>
</evidence>
<keyword evidence="4 8" id="KW-0028">Amino-acid biosynthesis</keyword>
<proteinExistence type="inferred from homology"/>
<dbReference type="NCBIfam" id="NF005596">
    <property type="entry name" value="PRK07328.1"/>
    <property type="match status" value="1"/>
</dbReference>
<dbReference type="InterPro" id="IPR010140">
    <property type="entry name" value="Histidinol_P_phosphatase_HisJ"/>
</dbReference>
<comment type="pathway">
    <text evidence="1 8">Amino-acid biosynthesis; L-histidine biosynthesis; L-histidine from 5-phospho-alpha-D-ribose 1-diphosphate: step 8/9.</text>
</comment>
<evidence type="ECO:0000256" key="7">
    <source>
        <dbReference type="ARBA" id="ARBA00049158"/>
    </source>
</evidence>
<dbReference type="RefSeq" id="WP_302243943.1">
    <property type="nucleotide sequence ID" value="NZ_JAULJQ010000003.1"/>
</dbReference>
<dbReference type="EC" id="3.1.3.15" evidence="3 8"/>
<dbReference type="Proteomes" id="UP001171111">
    <property type="component" value="Unassembled WGS sequence"/>
</dbReference>
<dbReference type="CDD" id="cd12110">
    <property type="entry name" value="PHP_HisPPase_Hisj_like"/>
    <property type="match status" value="1"/>
</dbReference>
<dbReference type="NCBIfam" id="TIGR01856">
    <property type="entry name" value="hisJ_fam"/>
    <property type="match status" value="1"/>
</dbReference>
<dbReference type="InterPro" id="IPR016195">
    <property type="entry name" value="Pol/histidinol_Pase-like"/>
</dbReference>
<dbReference type="PANTHER" id="PTHR21039">
    <property type="entry name" value="HISTIDINOL PHOSPHATASE-RELATED"/>
    <property type="match status" value="1"/>
</dbReference>
<comment type="catalytic activity">
    <reaction evidence="7 8">
        <text>L-histidinol phosphate + H2O = L-histidinol + phosphate</text>
        <dbReference type="Rhea" id="RHEA:14465"/>
        <dbReference type="ChEBI" id="CHEBI:15377"/>
        <dbReference type="ChEBI" id="CHEBI:43474"/>
        <dbReference type="ChEBI" id="CHEBI:57699"/>
        <dbReference type="ChEBI" id="CHEBI:57980"/>
        <dbReference type="EC" id="3.1.3.15"/>
    </reaction>
</comment>
<evidence type="ECO:0000313" key="10">
    <source>
        <dbReference type="EMBL" id="MDO2409118.1"/>
    </source>
</evidence>
<gene>
    <name evidence="10" type="ORF">Q2362_03260</name>
</gene>
<sequence>MLIDLHNHTPLCNHATGTPLALASRAYELGCKYYGFADHAFMPFEPEYRMSEVQIEFYEDLVKETAEHFRGKMEILLGYEVDFMDDEKYFSPRVMNSKCDFLIGSVHFLDFWGFDNPAFIGSYEGKDIDELYGQYFEAIARSARCGCFDILGHIDLIKVFNYRPKKEIKILAQPAIKAIKEAGVCVELNSAGWRKPCAELYPSDEILELLADFDAPITFSSDAHSVEQVGANMDKTIAKARQFGYSKACVFKKRSREFISF</sequence>
<reference evidence="10 11" key="1">
    <citation type="submission" date="2023-06" db="EMBL/GenBank/DDBJ databases">
        <title>Campylobacter magnum sp. nov., isolated from cecal contents of domestic pigs (Sus scrofa domesticus).</title>
        <authorList>
            <person name="Papic B."/>
            <person name="Gruntar I."/>
        </authorList>
    </citation>
    <scope>NUCLEOTIDE SEQUENCE [LARGE SCALE GENOMIC DNA]</scope>
    <source>
        <strain evidence="11">34484-21</strain>
    </source>
</reference>
<dbReference type="EMBL" id="JAULJQ010000003">
    <property type="protein sequence ID" value="MDO2409118.1"/>
    <property type="molecule type" value="Genomic_DNA"/>
</dbReference>
<keyword evidence="11" id="KW-1185">Reference proteome</keyword>
<evidence type="ECO:0000256" key="8">
    <source>
        <dbReference type="RuleBase" id="RU366003"/>
    </source>
</evidence>
<dbReference type="InterPro" id="IPR004013">
    <property type="entry name" value="PHP_dom"/>
</dbReference>
<dbReference type="Pfam" id="PF02811">
    <property type="entry name" value="PHP"/>
    <property type="match status" value="1"/>
</dbReference>
<name>A0ABT8T805_9BACT</name>
<evidence type="ECO:0000256" key="6">
    <source>
        <dbReference type="ARBA" id="ARBA00023102"/>
    </source>
</evidence>
<comment type="caution">
    <text evidence="10">The sequence shown here is derived from an EMBL/GenBank/DDBJ whole genome shotgun (WGS) entry which is preliminary data.</text>
</comment>